<keyword evidence="8" id="KW-0862">Zinc</keyword>
<dbReference type="EMBL" id="AJVK01019016">
    <property type="status" value="NOT_ANNOTATED_CDS"/>
    <property type="molecule type" value="Genomic_DNA"/>
</dbReference>
<dbReference type="EnsemblMetazoa" id="PPAI012827-RA">
    <property type="protein sequence ID" value="PPAI012827-PA"/>
    <property type="gene ID" value="PPAI012827"/>
</dbReference>
<keyword evidence="10" id="KW-1015">Disulfide bond</keyword>
<dbReference type="Pfam" id="PF02244">
    <property type="entry name" value="Propep_M14"/>
    <property type="match status" value="1"/>
</dbReference>
<keyword evidence="14" id="KW-1185">Reference proteome</keyword>
<dbReference type="Pfam" id="PF00246">
    <property type="entry name" value="Peptidase_M14"/>
    <property type="match status" value="1"/>
</dbReference>
<dbReference type="PROSITE" id="PS52035">
    <property type="entry name" value="PEPTIDASE_M14"/>
    <property type="match status" value="1"/>
</dbReference>
<dbReference type="Proteomes" id="UP000092462">
    <property type="component" value="Unassembled WGS sequence"/>
</dbReference>
<dbReference type="InterPro" id="IPR003146">
    <property type="entry name" value="M14A_act_pep"/>
</dbReference>
<evidence type="ECO:0000313" key="13">
    <source>
        <dbReference type="EnsemblMetazoa" id="PPAI012827-PA"/>
    </source>
</evidence>
<evidence type="ECO:0000256" key="2">
    <source>
        <dbReference type="ARBA" id="ARBA00005988"/>
    </source>
</evidence>
<dbReference type="InterPro" id="IPR000834">
    <property type="entry name" value="Peptidase_M14"/>
</dbReference>
<sequence>MRYSFVFLAALFAFTAAQQKSYDGYQVVTITVDDPQKMDLLFQWQDHGIDFWDSINALGRPVRVMIPPHLKEEFPVFLAENGIPYELSIPNVETVFAQERRVQMERRARAMMNRRLTGRSTADFSYYWQPDEISREILVVRISNTNFDGTKPKIFIDSGIHAREWIAPMAAVYLIHELVSHSYEHADFLECDWIIIPIANPDGYQFSHDVNRMWRKTRSINPGSTCIGTDPNRNYRYRWGFAGVSTNPCSDIFMGPAPHSEREVQVVSSELTREAAGVRLYLSFHSFGDWLIYPWGYDRIYHPNYEQLDEVGGLASDAIYNAHGRRYTVGNSAILLYPAAGASDDYAAAEHHIDLSYTVELTGGGSTGFDLPPHMIIPVSGEIFTGLRAYARYIADNYS</sequence>
<dbReference type="InterPro" id="IPR036990">
    <property type="entry name" value="M14A-like_propep"/>
</dbReference>
<keyword evidence="4" id="KW-0645">Protease</keyword>
<evidence type="ECO:0000256" key="10">
    <source>
        <dbReference type="ARBA" id="ARBA00023157"/>
    </source>
</evidence>
<evidence type="ECO:0000256" key="3">
    <source>
        <dbReference type="ARBA" id="ARBA00022645"/>
    </source>
</evidence>
<dbReference type="Gene3D" id="3.30.70.340">
    <property type="entry name" value="Metallocarboxypeptidase-like"/>
    <property type="match status" value="1"/>
</dbReference>
<accession>A0A1B0DRJ8</accession>
<name>A0A1B0DRJ8_PHLPP</name>
<keyword evidence="5" id="KW-0479">Metal-binding</keyword>
<dbReference type="Gene3D" id="3.40.630.10">
    <property type="entry name" value="Zn peptidases"/>
    <property type="match status" value="1"/>
</dbReference>
<dbReference type="VEuPathDB" id="VectorBase:PPAI012827"/>
<evidence type="ECO:0000313" key="14">
    <source>
        <dbReference type="Proteomes" id="UP000092462"/>
    </source>
</evidence>
<dbReference type="VEuPathDB" id="VectorBase:PPAPM1_007240"/>
<comment type="similarity">
    <text evidence="2 11">Belongs to the peptidase M14 family.</text>
</comment>
<organism evidence="13 14">
    <name type="scientific">Phlebotomus papatasi</name>
    <name type="common">Sandfly</name>
    <dbReference type="NCBI Taxonomy" id="29031"/>
    <lineage>
        <taxon>Eukaryota</taxon>
        <taxon>Metazoa</taxon>
        <taxon>Ecdysozoa</taxon>
        <taxon>Arthropoda</taxon>
        <taxon>Hexapoda</taxon>
        <taxon>Insecta</taxon>
        <taxon>Pterygota</taxon>
        <taxon>Neoptera</taxon>
        <taxon>Endopterygota</taxon>
        <taxon>Diptera</taxon>
        <taxon>Nematocera</taxon>
        <taxon>Psychodoidea</taxon>
        <taxon>Psychodidae</taxon>
        <taxon>Phlebotomus</taxon>
        <taxon>Phlebotomus</taxon>
    </lineage>
</organism>
<dbReference type="AlphaFoldDB" id="A0A1B0DRJ8"/>
<keyword evidence="7" id="KW-0378">Hydrolase</keyword>
<evidence type="ECO:0000256" key="1">
    <source>
        <dbReference type="ARBA" id="ARBA00001947"/>
    </source>
</evidence>
<dbReference type="SMART" id="SM00631">
    <property type="entry name" value="Zn_pept"/>
    <property type="match status" value="1"/>
</dbReference>
<dbReference type="GO" id="GO:0008270">
    <property type="term" value="F:zinc ion binding"/>
    <property type="evidence" value="ECO:0007669"/>
    <property type="project" value="InterPro"/>
</dbReference>
<evidence type="ECO:0000259" key="12">
    <source>
        <dbReference type="PROSITE" id="PS52035"/>
    </source>
</evidence>
<dbReference type="SUPFAM" id="SSF53187">
    <property type="entry name" value="Zn-dependent exopeptidases"/>
    <property type="match status" value="1"/>
</dbReference>
<dbReference type="GO" id="GO:0006508">
    <property type="term" value="P:proteolysis"/>
    <property type="evidence" value="ECO:0007669"/>
    <property type="project" value="UniProtKB-KW"/>
</dbReference>
<dbReference type="PANTHER" id="PTHR11705">
    <property type="entry name" value="PROTEASE FAMILY M14 CARBOXYPEPTIDASE A,B"/>
    <property type="match status" value="1"/>
</dbReference>
<proteinExistence type="inferred from homology"/>
<dbReference type="PANTHER" id="PTHR11705:SF140">
    <property type="entry name" value="FI02848P-RELATED"/>
    <property type="match status" value="1"/>
</dbReference>
<reference evidence="13" key="1">
    <citation type="submission" date="2022-08" db="UniProtKB">
        <authorList>
            <consortium name="EnsemblMetazoa"/>
        </authorList>
    </citation>
    <scope>IDENTIFICATION</scope>
    <source>
        <strain evidence="13">Israel</strain>
    </source>
</reference>
<evidence type="ECO:0000256" key="5">
    <source>
        <dbReference type="ARBA" id="ARBA00022723"/>
    </source>
</evidence>
<evidence type="ECO:0000256" key="7">
    <source>
        <dbReference type="ARBA" id="ARBA00022801"/>
    </source>
</evidence>
<dbReference type="PROSITE" id="PS00132">
    <property type="entry name" value="CARBOXYPEPT_ZN_1"/>
    <property type="match status" value="1"/>
</dbReference>
<keyword evidence="3" id="KW-0121">Carboxypeptidase</keyword>
<feature type="active site" description="Proton donor/acceptor" evidence="11">
    <location>
        <position position="360"/>
    </location>
</feature>
<dbReference type="FunFam" id="3.40.630.10:FF:000084">
    <property type="entry name" value="Carboxypeptidase B2"/>
    <property type="match status" value="1"/>
</dbReference>
<dbReference type="GO" id="GO:0004181">
    <property type="term" value="F:metallocarboxypeptidase activity"/>
    <property type="evidence" value="ECO:0007669"/>
    <property type="project" value="InterPro"/>
</dbReference>
<feature type="domain" description="Peptidase M14" evidence="12">
    <location>
        <begin position="94"/>
        <end position="394"/>
    </location>
</feature>
<dbReference type="SUPFAM" id="SSF54897">
    <property type="entry name" value="Protease propeptides/inhibitors"/>
    <property type="match status" value="1"/>
</dbReference>
<dbReference type="GO" id="GO:0005615">
    <property type="term" value="C:extracellular space"/>
    <property type="evidence" value="ECO:0007669"/>
    <property type="project" value="TreeGrafter"/>
</dbReference>
<protein>
    <recommendedName>
        <fullName evidence="12">Peptidase M14 domain-containing protein</fullName>
    </recommendedName>
</protein>
<keyword evidence="9" id="KW-0482">Metalloprotease</keyword>
<keyword evidence="6" id="KW-0732">Signal</keyword>
<evidence type="ECO:0000256" key="8">
    <source>
        <dbReference type="ARBA" id="ARBA00022833"/>
    </source>
</evidence>
<dbReference type="PRINTS" id="PR00765">
    <property type="entry name" value="CRBOXYPTASEA"/>
</dbReference>
<dbReference type="InterPro" id="IPR057246">
    <property type="entry name" value="CARBOXYPEPT_ZN_1"/>
</dbReference>
<evidence type="ECO:0000256" key="6">
    <source>
        <dbReference type="ARBA" id="ARBA00022729"/>
    </source>
</evidence>
<evidence type="ECO:0000256" key="11">
    <source>
        <dbReference type="PROSITE-ProRule" id="PRU01379"/>
    </source>
</evidence>
<evidence type="ECO:0000256" key="4">
    <source>
        <dbReference type="ARBA" id="ARBA00022670"/>
    </source>
</evidence>
<evidence type="ECO:0000256" key="9">
    <source>
        <dbReference type="ARBA" id="ARBA00023049"/>
    </source>
</evidence>
<comment type="cofactor">
    <cofactor evidence="1">
        <name>Zn(2+)</name>
        <dbReference type="ChEBI" id="CHEBI:29105"/>
    </cofactor>
</comment>